<dbReference type="RefSeq" id="WP_321547311.1">
    <property type="nucleotide sequence ID" value="NZ_JAXIVS010000006.1"/>
</dbReference>
<keyword evidence="5" id="KW-1185">Reference proteome</keyword>
<dbReference type="InterPro" id="IPR046342">
    <property type="entry name" value="CBS_dom_sf"/>
</dbReference>
<sequence length="147" mass="16705">MLTVDELMTREVITLEADAALAQVDDLLKRHHIRHLPVVQGRKLVGLVSHRDLIRALARQSAQKKMQPFSVKEVMTREVETVEPHVSAREAIDRLLENRFGCLPVVDEGGHLLGIVTESDFLRLARRLLEERERRWAGLEPPASSGY</sequence>
<dbReference type="PANTHER" id="PTHR43080:SF2">
    <property type="entry name" value="CBS DOMAIN-CONTAINING PROTEIN"/>
    <property type="match status" value="1"/>
</dbReference>
<dbReference type="Proteomes" id="UP001291309">
    <property type="component" value="Unassembled WGS sequence"/>
</dbReference>
<keyword evidence="1 2" id="KW-0129">CBS domain</keyword>
<protein>
    <submittedName>
        <fullName evidence="4">CBS domain-containing protein</fullName>
    </submittedName>
</protein>
<dbReference type="Gene3D" id="3.10.580.10">
    <property type="entry name" value="CBS-domain"/>
    <property type="match status" value="1"/>
</dbReference>
<dbReference type="PROSITE" id="PS51371">
    <property type="entry name" value="CBS"/>
    <property type="match status" value="2"/>
</dbReference>
<accession>A0ABU5H5Q0</accession>
<comment type="caution">
    <text evidence="4">The sequence shown here is derived from an EMBL/GenBank/DDBJ whole genome shotgun (WGS) entry which is preliminary data.</text>
</comment>
<name>A0ABU5H5Q0_9BACT</name>
<reference evidence="4 5" key="1">
    <citation type="submission" date="2023-12" db="EMBL/GenBank/DDBJ databases">
        <title>the genome sequence of Hyalangium sp. s54d21.</title>
        <authorList>
            <person name="Zhang X."/>
        </authorList>
    </citation>
    <scope>NUCLEOTIDE SEQUENCE [LARGE SCALE GENOMIC DNA]</scope>
    <source>
        <strain evidence="5">s54d21</strain>
    </source>
</reference>
<dbReference type="InterPro" id="IPR000644">
    <property type="entry name" value="CBS_dom"/>
</dbReference>
<dbReference type="InterPro" id="IPR051257">
    <property type="entry name" value="Diverse_CBS-Domain"/>
</dbReference>
<dbReference type="SMART" id="SM00116">
    <property type="entry name" value="CBS"/>
    <property type="match status" value="2"/>
</dbReference>
<feature type="domain" description="CBS" evidence="3">
    <location>
        <begin position="8"/>
        <end position="63"/>
    </location>
</feature>
<gene>
    <name evidence="4" type="ORF">SYV04_19345</name>
</gene>
<dbReference type="EMBL" id="JAXIVS010000006">
    <property type="protein sequence ID" value="MDY7228586.1"/>
    <property type="molecule type" value="Genomic_DNA"/>
</dbReference>
<evidence type="ECO:0000256" key="1">
    <source>
        <dbReference type="ARBA" id="ARBA00023122"/>
    </source>
</evidence>
<evidence type="ECO:0000313" key="4">
    <source>
        <dbReference type="EMBL" id="MDY7228586.1"/>
    </source>
</evidence>
<evidence type="ECO:0000259" key="3">
    <source>
        <dbReference type="PROSITE" id="PS51371"/>
    </source>
</evidence>
<evidence type="ECO:0000256" key="2">
    <source>
        <dbReference type="PROSITE-ProRule" id="PRU00703"/>
    </source>
</evidence>
<organism evidence="4 5">
    <name type="scientific">Hyalangium rubrum</name>
    <dbReference type="NCBI Taxonomy" id="3103134"/>
    <lineage>
        <taxon>Bacteria</taxon>
        <taxon>Pseudomonadati</taxon>
        <taxon>Myxococcota</taxon>
        <taxon>Myxococcia</taxon>
        <taxon>Myxococcales</taxon>
        <taxon>Cystobacterineae</taxon>
        <taxon>Archangiaceae</taxon>
        <taxon>Hyalangium</taxon>
    </lineage>
</organism>
<evidence type="ECO:0000313" key="5">
    <source>
        <dbReference type="Proteomes" id="UP001291309"/>
    </source>
</evidence>
<feature type="domain" description="CBS" evidence="3">
    <location>
        <begin position="75"/>
        <end position="131"/>
    </location>
</feature>
<proteinExistence type="predicted"/>
<dbReference type="Pfam" id="PF00571">
    <property type="entry name" value="CBS"/>
    <property type="match status" value="2"/>
</dbReference>
<dbReference type="PANTHER" id="PTHR43080">
    <property type="entry name" value="CBS DOMAIN-CONTAINING PROTEIN CBSX3, MITOCHONDRIAL"/>
    <property type="match status" value="1"/>
</dbReference>
<dbReference type="SUPFAM" id="SSF54631">
    <property type="entry name" value="CBS-domain pair"/>
    <property type="match status" value="1"/>
</dbReference>
<dbReference type="CDD" id="cd04584">
    <property type="entry name" value="CBS_pair_AcuB_like"/>
    <property type="match status" value="1"/>
</dbReference>